<evidence type="ECO:0000259" key="9">
    <source>
        <dbReference type="PROSITE" id="PS50110"/>
    </source>
</evidence>
<evidence type="ECO:0000313" key="11">
    <source>
        <dbReference type="EMBL" id="KAA5608067.1"/>
    </source>
</evidence>
<dbReference type="SUPFAM" id="SSF47384">
    <property type="entry name" value="Homodimeric domain of signal transducing histidine kinase"/>
    <property type="match status" value="1"/>
</dbReference>
<dbReference type="EMBL" id="VWPK01000109">
    <property type="protein sequence ID" value="KAA5608067.1"/>
    <property type="molecule type" value="Genomic_DNA"/>
</dbReference>
<dbReference type="Gene3D" id="3.40.50.2300">
    <property type="match status" value="1"/>
</dbReference>
<dbReference type="SUPFAM" id="SSF55785">
    <property type="entry name" value="PYP-like sensor domain (PAS domain)"/>
    <property type="match status" value="2"/>
</dbReference>
<evidence type="ECO:0000256" key="6">
    <source>
        <dbReference type="PROSITE-ProRule" id="PRU00169"/>
    </source>
</evidence>
<dbReference type="SMART" id="SM00387">
    <property type="entry name" value="HATPase_c"/>
    <property type="match status" value="1"/>
</dbReference>
<dbReference type="InterPro" id="IPR001610">
    <property type="entry name" value="PAC"/>
</dbReference>
<dbReference type="InterPro" id="IPR011006">
    <property type="entry name" value="CheY-like_superfamily"/>
</dbReference>
<comment type="caution">
    <text evidence="11">The sequence shown here is derived from an EMBL/GenBank/DDBJ whole genome shotgun (WGS) entry which is preliminary data.</text>
</comment>
<evidence type="ECO:0000256" key="1">
    <source>
        <dbReference type="ARBA" id="ARBA00000085"/>
    </source>
</evidence>
<protein>
    <recommendedName>
        <fullName evidence="2">histidine kinase</fullName>
        <ecNumber evidence="2">2.7.13.3</ecNumber>
    </recommendedName>
</protein>
<dbReference type="InterPro" id="IPR003661">
    <property type="entry name" value="HisK_dim/P_dom"/>
</dbReference>
<dbReference type="PROSITE" id="PS50113">
    <property type="entry name" value="PAC"/>
    <property type="match status" value="1"/>
</dbReference>
<feature type="domain" description="PAC" evidence="10">
    <location>
        <begin position="205"/>
        <end position="258"/>
    </location>
</feature>
<dbReference type="RefSeq" id="WP_150045702.1">
    <property type="nucleotide sequence ID" value="NZ_OW485601.1"/>
</dbReference>
<feature type="modified residue" description="4-aspartylphosphate" evidence="6">
    <location>
        <position position="566"/>
    </location>
</feature>
<feature type="domain" description="Response regulatory" evidence="9">
    <location>
        <begin position="518"/>
        <end position="632"/>
    </location>
</feature>
<dbReference type="InterPro" id="IPR036097">
    <property type="entry name" value="HisK_dim/P_sf"/>
</dbReference>
<dbReference type="InterPro" id="IPR001789">
    <property type="entry name" value="Sig_transdc_resp-reg_receiver"/>
</dbReference>
<dbReference type="PRINTS" id="PR00344">
    <property type="entry name" value="BCTRLSENSOR"/>
</dbReference>
<dbReference type="PROSITE" id="PS50109">
    <property type="entry name" value="HIS_KIN"/>
    <property type="match status" value="1"/>
</dbReference>
<evidence type="ECO:0000256" key="2">
    <source>
        <dbReference type="ARBA" id="ARBA00012438"/>
    </source>
</evidence>
<dbReference type="GO" id="GO:0000155">
    <property type="term" value="F:phosphorelay sensor kinase activity"/>
    <property type="evidence" value="ECO:0007669"/>
    <property type="project" value="InterPro"/>
</dbReference>
<evidence type="ECO:0000256" key="5">
    <source>
        <dbReference type="ARBA" id="ARBA00022777"/>
    </source>
</evidence>
<dbReference type="InterPro" id="IPR035965">
    <property type="entry name" value="PAS-like_dom_sf"/>
</dbReference>
<evidence type="ECO:0000259" key="10">
    <source>
        <dbReference type="PROSITE" id="PS50113"/>
    </source>
</evidence>
<dbReference type="SMART" id="SM00448">
    <property type="entry name" value="REC"/>
    <property type="match status" value="1"/>
</dbReference>
<evidence type="ECO:0000256" key="7">
    <source>
        <dbReference type="SAM" id="MobiDB-lite"/>
    </source>
</evidence>
<reference evidence="11 12" key="1">
    <citation type="submission" date="2019-09" db="EMBL/GenBank/DDBJ databases">
        <title>Genome sequence of Rhodovastum atsumiense, a diverse member of the Acetobacteraceae family of non-sulfur purple photosynthetic bacteria.</title>
        <authorList>
            <person name="Meyer T."/>
            <person name="Kyndt J."/>
        </authorList>
    </citation>
    <scope>NUCLEOTIDE SEQUENCE [LARGE SCALE GENOMIC DNA]</scope>
    <source>
        <strain evidence="11 12">DSM 21279</strain>
    </source>
</reference>
<dbReference type="Pfam" id="PF08447">
    <property type="entry name" value="PAS_3"/>
    <property type="match status" value="2"/>
</dbReference>
<keyword evidence="12" id="KW-1185">Reference proteome</keyword>
<dbReference type="Pfam" id="PF02518">
    <property type="entry name" value="HATPase_c"/>
    <property type="match status" value="1"/>
</dbReference>
<evidence type="ECO:0000256" key="3">
    <source>
        <dbReference type="ARBA" id="ARBA00022553"/>
    </source>
</evidence>
<dbReference type="NCBIfam" id="TIGR00229">
    <property type="entry name" value="sensory_box"/>
    <property type="match status" value="1"/>
</dbReference>
<comment type="catalytic activity">
    <reaction evidence="1">
        <text>ATP + protein L-histidine = ADP + protein N-phospho-L-histidine.</text>
        <dbReference type="EC" id="2.7.13.3"/>
    </reaction>
</comment>
<feature type="region of interest" description="Disordered" evidence="7">
    <location>
        <begin position="1"/>
        <end position="20"/>
    </location>
</feature>
<keyword evidence="4" id="KW-0808">Transferase</keyword>
<evidence type="ECO:0000256" key="4">
    <source>
        <dbReference type="ARBA" id="ARBA00022679"/>
    </source>
</evidence>
<organism evidence="11 12">
    <name type="scientific">Rhodovastum atsumiense</name>
    <dbReference type="NCBI Taxonomy" id="504468"/>
    <lineage>
        <taxon>Bacteria</taxon>
        <taxon>Pseudomonadati</taxon>
        <taxon>Pseudomonadota</taxon>
        <taxon>Alphaproteobacteria</taxon>
        <taxon>Acetobacterales</taxon>
        <taxon>Acetobacteraceae</taxon>
        <taxon>Rhodovastum</taxon>
    </lineage>
</organism>
<dbReference type="InterPro" id="IPR000700">
    <property type="entry name" value="PAS-assoc_C"/>
</dbReference>
<accession>A0A5M6IJK6</accession>
<dbReference type="GO" id="GO:0005886">
    <property type="term" value="C:plasma membrane"/>
    <property type="evidence" value="ECO:0007669"/>
    <property type="project" value="TreeGrafter"/>
</dbReference>
<dbReference type="OrthoDB" id="5287260at2"/>
<name>A0A5M6IJK6_9PROT</name>
<dbReference type="EC" id="2.7.13.3" evidence="2"/>
<dbReference type="Pfam" id="PF00072">
    <property type="entry name" value="Response_reg"/>
    <property type="match status" value="1"/>
</dbReference>
<gene>
    <name evidence="11" type="ORF">F1189_30820</name>
</gene>
<dbReference type="GO" id="GO:0009927">
    <property type="term" value="F:histidine phosphotransfer kinase activity"/>
    <property type="evidence" value="ECO:0007669"/>
    <property type="project" value="TreeGrafter"/>
</dbReference>
<dbReference type="PANTHER" id="PTHR43047:SF9">
    <property type="entry name" value="HISTIDINE KINASE"/>
    <property type="match status" value="1"/>
</dbReference>
<dbReference type="InterPro" id="IPR004358">
    <property type="entry name" value="Sig_transdc_His_kin-like_C"/>
</dbReference>
<sequence length="635" mass="68393">MAAVPGDASLTHTPRTPGSAVFEWDTANEYGTGSPERDALYGCAPGAVATRAAVLAVVHPDDRALVRGFFAELDAARHGDILQCEYRAAAPQGGVRWLRNVCRVEVSAGRRHISGVLSDVTEGKRGDAVLALSERRYRLLAEYIGTVLWQATPDGFITHALGWTTLTGQQEGEYQGHGWIEAVHPDDRPVVAAAWRRSCAAGQPVDVEYRARSVATGEWVWLRARTVPVHDDQGRLIEWSGICENIDQRRRDAAALAAAKDRAEQQDRAKSKFLAAASHDLRQPIQSLYLLAAALEPHVRPEGAAARERLCHGLDVLSRVLNGMLDLSRLDLDLVVPRPRDFPIGELLEDVAAGYAQPAQAKGLALRVVACAPAMVRTDPDMLRRLLANLVENAVRYSERGEVTLGCAQAGGAVVVSVRDQGIGIPPGQLDLIWEEFRQLANPARERRVGMGLGLSIVRRLSALLDCPVGVDSTPGQGTAFTVTVPLAAAAAPPAVVPALPERPVQPPAAVRRARPPAILVVDDDPLVRESFELMVESWGSDWLVQVAGSVAEAMALRCPDAVVMDYRLGEETGDAAMARLRAHWRAPGLPGVLLTGDTDAGVAARARASAMRLLHKPVDTRRLRDVLAAMLAEA</sequence>
<keyword evidence="5" id="KW-0418">Kinase</keyword>
<dbReference type="InterPro" id="IPR005467">
    <property type="entry name" value="His_kinase_dom"/>
</dbReference>
<dbReference type="Gene3D" id="1.10.287.130">
    <property type="match status" value="1"/>
</dbReference>
<dbReference type="SUPFAM" id="SSF52172">
    <property type="entry name" value="CheY-like"/>
    <property type="match status" value="1"/>
</dbReference>
<dbReference type="Gene3D" id="3.30.565.10">
    <property type="entry name" value="Histidine kinase-like ATPase, C-terminal domain"/>
    <property type="match status" value="1"/>
</dbReference>
<dbReference type="FunFam" id="3.30.450.20:FF:000099">
    <property type="entry name" value="Sensory box sensor histidine kinase"/>
    <property type="match status" value="1"/>
</dbReference>
<dbReference type="InterPro" id="IPR013655">
    <property type="entry name" value="PAS_fold_3"/>
</dbReference>
<evidence type="ECO:0000313" key="12">
    <source>
        <dbReference type="Proteomes" id="UP000325255"/>
    </source>
</evidence>
<dbReference type="SMART" id="SM00086">
    <property type="entry name" value="PAC"/>
    <property type="match status" value="2"/>
</dbReference>
<dbReference type="Gene3D" id="3.30.450.20">
    <property type="entry name" value="PAS domain"/>
    <property type="match status" value="2"/>
</dbReference>
<dbReference type="CDD" id="cd00130">
    <property type="entry name" value="PAS"/>
    <property type="match status" value="1"/>
</dbReference>
<dbReference type="PANTHER" id="PTHR43047">
    <property type="entry name" value="TWO-COMPONENT HISTIDINE PROTEIN KINASE"/>
    <property type="match status" value="1"/>
</dbReference>
<dbReference type="InterPro" id="IPR036890">
    <property type="entry name" value="HATPase_C_sf"/>
</dbReference>
<dbReference type="Proteomes" id="UP000325255">
    <property type="component" value="Unassembled WGS sequence"/>
</dbReference>
<dbReference type="InterPro" id="IPR003594">
    <property type="entry name" value="HATPase_dom"/>
</dbReference>
<dbReference type="CDD" id="cd00082">
    <property type="entry name" value="HisKA"/>
    <property type="match status" value="1"/>
</dbReference>
<dbReference type="CDD" id="cd00156">
    <property type="entry name" value="REC"/>
    <property type="match status" value="1"/>
</dbReference>
<dbReference type="AlphaFoldDB" id="A0A5M6IJK6"/>
<dbReference type="PROSITE" id="PS50110">
    <property type="entry name" value="RESPONSE_REGULATORY"/>
    <property type="match status" value="1"/>
</dbReference>
<dbReference type="SUPFAM" id="SSF55874">
    <property type="entry name" value="ATPase domain of HSP90 chaperone/DNA topoisomerase II/histidine kinase"/>
    <property type="match status" value="1"/>
</dbReference>
<dbReference type="SMART" id="SM00388">
    <property type="entry name" value="HisKA"/>
    <property type="match status" value="1"/>
</dbReference>
<feature type="domain" description="Histidine kinase" evidence="8">
    <location>
        <begin position="276"/>
        <end position="489"/>
    </location>
</feature>
<evidence type="ECO:0000259" key="8">
    <source>
        <dbReference type="PROSITE" id="PS50109"/>
    </source>
</evidence>
<dbReference type="InterPro" id="IPR000014">
    <property type="entry name" value="PAS"/>
</dbReference>
<proteinExistence type="predicted"/>
<keyword evidence="3 6" id="KW-0597">Phosphoprotein</keyword>
<dbReference type="Pfam" id="PF00512">
    <property type="entry name" value="HisKA"/>
    <property type="match status" value="1"/>
</dbReference>